<feature type="domain" description="HTH arsR-type" evidence="4">
    <location>
        <begin position="2"/>
        <end position="96"/>
    </location>
</feature>
<dbReference type="Gene3D" id="1.10.10.10">
    <property type="entry name" value="Winged helix-like DNA-binding domain superfamily/Winged helix DNA-binding domain"/>
    <property type="match status" value="1"/>
</dbReference>
<dbReference type="InterPro" id="IPR036388">
    <property type="entry name" value="WH-like_DNA-bd_sf"/>
</dbReference>
<evidence type="ECO:0000256" key="3">
    <source>
        <dbReference type="ARBA" id="ARBA00023163"/>
    </source>
</evidence>
<keyword evidence="2" id="KW-0238">DNA-binding</keyword>
<accession>A0ABY5JWX0</accession>
<keyword evidence="3" id="KW-0804">Transcription</keyword>
<evidence type="ECO:0000313" key="6">
    <source>
        <dbReference type="Proteomes" id="UP001059773"/>
    </source>
</evidence>
<dbReference type="InterPro" id="IPR051081">
    <property type="entry name" value="HTH_MetalResp_TranReg"/>
</dbReference>
<dbReference type="InterPro" id="IPR036390">
    <property type="entry name" value="WH_DNA-bd_sf"/>
</dbReference>
<evidence type="ECO:0000313" key="5">
    <source>
        <dbReference type="EMBL" id="UUI04740.1"/>
    </source>
</evidence>
<dbReference type="PROSITE" id="PS50987">
    <property type="entry name" value="HTH_ARSR_2"/>
    <property type="match status" value="1"/>
</dbReference>
<sequence>MDESKEEDKVIDLAKVLFDRTKIKIIKELNQQPQYGFGLAKQLNLSSPTISYHISKLSDLGLITAQRNENKIFYQANQELIEEALKSMSDMLIAKER</sequence>
<dbReference type="InterPro" id="IPR001845">
    <property type="entry name" value="HTH_ArsR_DNA-bd_dom"/>
</dbReference>
<keyword evidence="6" id="KW-1185">Reference proteome</keyword>
<dbReference type="SUPFAM" id="SSF46785">
    <property type="entry name" value="Winged helix' DNA-binding domain"/>
    <property type="match status" value="1"/>
</dbReference>
<reference evidence="5" key="1">
    <citation type="submission" date="2022-07" db="EMBL/GenBank/DDBJ databases">
        <title>FELIX.</title>
        <authorList>
            <person name="Wan K.H."/>
            <person name="Park S."/>
            <person name="Lawrence Q."/>
            <person name="Eichenberger J.P."/>
            <person name="Booth B.W."/>
            <person name="Piaggio A.J."/>
            <person name="Chandler J.C."/>
            <person name="Franklin A.B."/>
            <person name="Celniker S.E."/>
        </authorList>
    </citation>
    <scope>NUCLEOTIDE SEQUENCE</scope>
    <source>
        <strain evidence="5">QA-1986 374</strain>
    </source>
</reference>
<dbReference type="PANTHER" id="PTHR33154:SF38">
    <property type="entry name" value="HTH ARSR-TYPE DOMAIN-CONTAINING PROTEIN"/>
    <property type="match status" value="1"/>
</dbReference>
<evidence type="ECO:0000256" key="2">
    <source>
        <dbReference type="ARBA" id="ARBA00023125"/>
    </source>
</evidence>
<dbReference type="Proteomes" id="UP001059773">
    <property type="component" value="Chromosome"/>
</dbReference>
<keyword evidence="1" id="KW-0805">Transcription regulation</keyword>
<dbReference type="Pfam" id="PF01022">
    <property type="entry name" value="HTH_5"/>
    <property type="match status" value="1"/>
</dbReference>
<dbReference type="CDD" id="cd00090">
    <property type="entry name" value="HTH_ARSR"/>
    <property type="match status" value="1"/>
</dbReference>
<dbReference type="SMART" id="SM00418">
    <property type="entry name" value="HTH_ARSR"/>
    <property type="match status" value="1"/>
</dbReference>
<gene>
    <name evidence="5" type="ORF">NP439_08925</name>
</gene>
<organism evidence="5 6">
    <name type="scientific">Oceanobacillus jeddahense</name>
    <dbReference type="NCBI Taxonomy" id="1462527"/>
    <lineage>
        <taxon>Bacteria</taxon>
        <taxon>Bacillati</taxon>
        <taxon>Bacillota</taxon>
        <taxon>Bacilli</taxon>
        <taxon>Bacillales</taxon>
        <taxon>Bacillaceae</taxon>
        <taxon>Oceanobacillus</taxon>
    </lineage>
</organism>
<dbReference type="EMBL" id="CP101914">
    <property type="protein sequence ID" value="UUI04740.1"/>
    <property type="molecule type" value="Genomic_DNA"/>
</dbReference>
<name>A0ABY5JWX0_9BACI</name>
<dbReference type="PRINTS" id="PR00778">
    <property type="entry name" value="HTHARSR"/>
</dbReference>
<dbReference type="InterPro" id="IPR011991">
    <property type="entry name" value="ArsR-like_HTH"/>
</dbReference>
<dbReference type="RefSeq" id="WP_256709639.1">
    <property type="nucleotide sequence ID" value="NZ_CP101914.1"/>
</dbReference>
<dbReference type="PANTHER" id="PTHR33154">
    <property type="entry name" value="TRANSCRIPTIONAL REGULATOR, ARSR FAMILY"/>
    <property type="match status" value="1"/>
</dbReference>
<evidence type="ECO:0000259" key="4">
    <source>
        <dbReference type="PROSITE" id="PS50987"/>
    </source>
</evidence>
<protein>
    <submittedName>
        <fullName evidence="5">Winged helix-turn-helix domain-containing protein</fullName>
    </submittedName>
</protein>
<evidence type="ECO:0000256" key="1">
    <source>
        <dbReference type="ARBA" id="ARBA00023015"/>
    </source>
</evidence>
<proteinExistence type="predicted"/>